<dbReference type="GeneID" id="19126866"/>
<dbReference type="Proteomes" id="UP000054032">
    <property type="component" value="Unassembled WGS sequence"/>
</dbReference>
<evidence type="ECO:0000313" key="1">
    <source>
        <dbReference type="EMBL" id="EUC48780.1"/>
    </source>
</evidence>
<dbReference type="AlphaFoldDB" id="W6ZFI8"/>
<organism evidence="1 2">
    <name type="scientific">Bipolaris oryzae ATCC 44560</name>
    <dbReference type="NCBI Taxonomy" id="930090"/>
    <lineage>
        <taxon>Eukaryota</taxon>
        <taxon>Fungi</taxon>
        <taxon>Dikarya</taxon>
        <taxon>Ascomycota</taxon>
        <taxon>Pezizomycotina</taxon>
        <taxon>Dothideomycetes</taxon>
        <taxon>Pleosporomycetidae</taxon>
        <taxon>Pleosporales</taxon>
        <taxon>Pleosporineae</taxon>
        <taxon>Pleosporaceae</taxon>
        <taxon>Bipolaris</taxon>
    </lineage>
</organism>
<dbReference type="RefSeq" id="XP_007684778.1">
    <property type="nucleotide sequence ID" value="XM_007686588.1"/>
</dbReference>
<dbReference type="EMBL" id="KI963938">
    <property type="protein sequence ID" value="EUC48780.1"/>
    <property type="molecule type" value="Genomic_DNA"/>
</dbReference>
<gene>
    <name evidence="1" type="ORF">COCMIDRAFT_86492</name>
</gene>
<evidence type="ECO:0000313" key="2">
    <source>
        <dbReference type="Proteomes" id="UP000054032"/>
    </source>
</evidence>
<protein>
    <submittedName>
        <fullName evidence="1">Uncharacterized protein</fullName>
    </submittedName>
</protein>
<accession>W6ZFI8</accession>
<keyword evidence="2" id="KW-1185">Reference proteome</keyword>
<name>W6ZFI8_COCMI</name>
<reference evidence="1 2" key="1">
    <citation type="journal article" date="2013" name="PLoS Genet.">
        <title>Comparative genome structure, secondary metabolite, and effector coding capacity across Cochliobolus pathogens.</title>
        <authorList>
            <person name="Condon B.J."/>
            <person name="Leng Y."/>
            <person name="Wu D."/>
            <person name="Bushley K.E."/>
            <person name="Ohm R.A."/>
            <person name="Otillar R."/>
            <person name="Martin J."/>
            <person name="Schackwitz W."/>
            <person name="Grimwood J."/>
            <person name="MohdZainudin N."/>
            <person name="Xue C."/>
            <person name="Wang R."/>
            <person name="Manning V.A."/>
            <person name="Dhillon B."/>
            <person name="Tu Z.J."/>
            <person name="Steffenson B.J."/>
            <person name="Salamov A."/>
            <person name="Sun H."/>
            <person name="Lowry S."/>
            <person name="LaButti K."/>
            <person name="Han J."/>
            <person name="Copeland A."/>
            <person name="Lindquist E."/>
            <person name="Barry K."/>
            <person name="Schmutz J."/>
            <person name="Baker S.E."/>
            <person name="Ciuffetti L.M."/>
            <person name="Grigoriev I.V."/>
            <person name="Zhong S."/>
            <person name="Turgeon B.G."/>
        </authorList>
    </citation>
    <scope>NUCLEOTIDE SEQUENCE [LARGE SCALE GENOMIC DNA]</scope>
    <source>
        <strain evidence="1 2">ATCC 44560</strain>
    </source>
</reference>
<sequence>MSINPLIQNTCAPCTLDVAATSSRRLHADWLLGIKRRLAACNLYNMYSRHECCPPGPATYPATSCHILPHTPARTLYQTTQPRVKFPFSIRIPSVCK</sequence>
<proteinExistence type="predicted"/>
<dbReference type="HOGENOM" id="CLU_2346374_0_0_1"/>
<dbReference type="KEGG" id="bor:COCMIDRAFT_86492"/>